<evidence type="ECO:0000256" key="5">
    <source>
        <dbReference type="ARBA" id="ARBA00023277"/>
    </source>
</evidence>
<feature type="compositionally biased region" description="Basic and acidic residues" evidence="7">
    <location>
        <begin position="672"/>
        <end position="693"/>
    </location>
</feature>
<dbReference type="InterPro" id="IPR055235">
    <property type="entry name" value="ASD1_cat"/>
</dbReference>
<evidence type="ECO:0000256" key="1">
    <source>
        <dbReference type="ARBA" id="ARBA00001462"/>
    </source>
</evidence>
<dbReference type="Gene3D" id="3.20.20.80">
    <property type="entry name" value="Glycosidases"/>
    <property type="match status" value="1"/>
</dbReference>
<dbReference type="Gene3D" id="2.60.40.1180">
    <property type="entry name" value="Golgi alpha-mannosidase II"/>
    <property type="match status" value="1"/>
</dbReference>
<dbReference type="InterPro" id="IPR010720">
    <property type="entry name" value="Alpha-L-AF_C"/>
</dbReference>
<dbReference type="InterPro" id="IPR017853">
    <property type="entry name" value="GH"/>
</dbReference>
<keyword evidence="4" id="KW-0378">Hydrolase</keyword>
<accession>A0A7D5PCJ5</accession>
<evidence type="ECO:0000256" key="6">
    <source>
        <dbReference type="ARBA" id="ARBA00023295"/>
    </source>
</evidence>
<evidence type="ECO:0000313" key="9">
    <source>
        <dbReference type="EMBL" id="QLH83242.1"/>
    </source>
</evidence>
<dbReference type="AlphaFoldDB" id="A0A7D5PCJ5"/>
<dbReference type="RefSeq" id="WP_179918292.1">
    <property type="nucleotide sequence ID" value="NZ_CP058909.1"/>
</dbReference>
<dbReference type="Pfam" id="PF22848">
    <property type="entry name" value="ASD1_dom"/>
    <property type="match status" value="1"/>
</dbReference>
<comment type="catalytic activity">
    <reaction evidence="1">
        <text>Hydrolysis of terminal non-reducing alpha-L-arabinofuranoside residues in alpha-L-arabinosides.</text>
        <dbReference type="EC" id="3.2.1.55"/>
    </reaction>
</comment>
<proteinExistence type="inferred from homology"/>
<dbReference type="SUPFAM" id="SSF51445">
    <property type="entry name" value="(Trans)glycosidases"/>
    <property type="match status" value="1"/>
</dbReference>
<sequence>MTDTQSSEEPFATEVTVDAGDRSDWSVSPRIFGAYVEHYGREIYPGIYAEHLTNNSFEPWCFERKTAERSRLAYDEDEIPEHEGIAYPWQPVGDATFETPEGGVHGGDRSRFQRMTVDGDAGGVSQRVPLPDYRTAEYDLSVSVRGEGVEAVEARLTDLDGEVLAAVEIPVTDEWVRHEDLRLELAGESDVRYPAEGADGGFRDNSAPHGEYRFEFVAEGEGGVDLDWATLLSGDAVDGKFNPEMLERMEELAVESIKWPGGNFASHYRWRDGVGPLEDRPVSEAPGWSGLEPNFLGTAEFVDLCERIGVEPMITVGWWAEIGPEEAADWVEYCNGDPDETEMGALRAEHGYEEPFDVRYWEIGNEVWGPWQFGHTADPWEFAGGSDERAGVDAYYDAMTAVDPDITVFADLLDPGYTRFEADADEWAEALFAEVGDRIDGVDTHHYNFGIRRSDEDSPEEWVEDHDADPIDYMETLVAYPTQYERELADLAADAAAHGVDPFVINVGEWGLYPHLGEDWPDIGMGTTASAAYTAGMFGAFVRQGDAVRRASHTHMPVKQFPDTGGSNATPLDPVAQVQRLYAEVLADGRDWHALGVEVDGPARTLPELGTRVERMEGVPYVDATAVVDDAGEELAVFLANRNLSEGATVTVDLGPDAADRSVAVDTLEPTDSPHDQQESRSEPDAYRIDRSTETVSDDGTVAVELAPSAVARLRID</sequence>
<dbReference type="EC" id="3.2.1.55" evidence="3"/>
<feature type="domain" description="Alpha-L-arabinofuranosidase C-terminal" evidence="8">
    <location>
        <begin position="508"/>
        <end position="710"/>
    </location>
</feature>
<dbReference type="Proteomes" id="UP000509346">
    <property type="component" value="Chromosome"/>
</dbReference>
<gene>
    <name evidence="9" type="ORF">HZS54_17105</name>
</gene>
<dbReference type="GO" id="GO:0046373">
    <property type="term" value="P:L-arabinose metabolic process"/>
    <property type="evidence" value="ECO:0007669"/>
    <property type="project" value="InterPro"/>
</dbReference>
<keyword evidence="6" id="KW-0326">Glycosidase</keyword>
<dbReference type="PANTHER" id="PTHR43576:SF2">
    <property type="entry name" value="INTRACELLULAR EXO-ALPHA-L-ARABINOFURANOSIDASE 2"/>
    <property type="match status" value="1"/>
</dbReference>
<comment type="similarity">
    <text evidence="2">Belongs to the glycosyl hydrolase 51 family.</text>
</comment>
<dbReference type="SMART" id="SM00813">
    <property type="entry name" value="Alpha-L-AF_C"/>
    <property type="match status" value="1"/>
</dbReference>
<evidence type="ECO:0000256" key="3">
    <source>
        <dbReference type="ARBA" id="ARBA00012670"/>
    </source>
</evidence>
<organism evidence="9 10">
    <name type="scientific">Halosimplex pelagicum</name>
    <dbReference type="NCBI Taxonomy" id="869886"/>
    <lineage>
        <taxon>Archaea</taxon>
        <taxon>Methanobacteriati</taxon>
        <taxon>Methanobacteriota</taxon>
        <taxon>Stenosarchaea group</taxon>
        <taxon>Halobacteria</taxon>
        <taxon>Halobacteriales</taxon>
        <taxon>Haloarculaceae</taxon>
        <taxon>Halosimplex</taxon>
    </lineage>
</organism>
<dbReference type="InterPro" id="IPR013780">
    <property type="entry name" value="Glyco_hydro_b"/>
</dbReference>
<dbReference type="SUPFAM" id="SSF51011">
    <property type="entry name" value="Glycosyl hydrolase domain"/>
    <property type="match status" value="1"/>
</dbReference>
<evidence type="ECO:0000259" key="8">
    <source>
        <dbReference type="SMART" id="SM00813"/>
    </source>
</evidence>
<dbReference type="GO" id="GO:0046556">
    <property type="term" value="F:alpha-L-arabinofuranosidase activity"/>
    <property type="evidence" value="ECO:0007669"/>
    <property type="project" value="UniProtKB-EC"/>
</dbReference>
<evidence type="ECO:0000256" key="7">
    <source>
        <dbReference type="SAM" id="MobiDB-lite"/>
    </source>
</evidence>
<protein>
    <recommendedName>
        <fullName evidence="3">non-reducing end alpha-L-arabinofuranosidase</fullName>
        <ecNumber evidence="3">3.2.1.55</ecNumber>
    </recommendedName>
</protein>
<dbReference type="GeneID" id="56084344"/>
<dbReference type="KEGG" id="hpel:HZS54_17105"/>
<dbReference type="GO" id="GO:0000272">
    <property type="term" value="P:polysaccharide catabolic process"/>
    <property type="evidence" value="ECO:0007669"/>
    <property type="project" value="TreeGrafter"/>
</dbReference>
<evidence type="ECO:0000313" key="10">
    <source>
        <dbReference type="Proteomes" id="UP000509346"/>
    </source>
</evidence>
<name>A0A7D5PCJ5_9EURY</name>
<dbReference type="OrthoDB" id="256115at2157"/>
<reference evidence="9 10" key="1">
    <citation type="submission" date="2020-07" db="EMBL/GenBank/DDBJ databases">
        <title>Halosimplex litoreum sp. nov. and Halosimplex rubrum sp. nov., isolated from different salt environments.</title>
        <authorList>
            <person name="Cui H."/>
        </authorList>
    </citation>
    <scope>NUCLEOTIDE SEQUENCE [LARGE SCALE GENOMIC DNA]</scope>
    <source>
        <strain evidence="9 10">R2</strain>
    </source>
</reference>
<keyword evidence="10" id="KW-1185">Reference proteome</keyword>
<evidence type="ECO:0000256" key="4">
    <source>
        <dbReference type="ARBA" id="ARBA00022801"/>
    </source>
</evidence>
<keyword evidence="5" id="KW-0119">Carbohydrate metabolism</keyword>
<evidence type="ECO:0000256" key="2">
    <source>
        <dbReference type="ARBA" id="ARBA00007186"/>
    </source>
</evidence>
<dbReference type="EMBL" id="CP058909">
    <property type="protein sequence ID" value="QLH83242.1"/>
    <property type="molecule type" value="Genomic_DNA"/>
</dbReference>
<dbReference type="PANTHER" id="PTHR43576">
    <property type="entry name" value="ALPHA-L-ARABINOFURANOSIDASE C-RELATED"/>
    <property type="match status" value="1"/>
</dbReference>
<feature type="region of interest" description="Disordered" evidence="7">
    <location>
        <begin position="668"/>
        <end position="701"/>
    </location>
</feature>